<sequence length="188" mass="21885">MASVKFIVVACLVAILGYFIHRELQMETFAFTLTKHILAKRSDVYRKFFDEPEFWSKVHPNCVGITNIIRSQDKDGPRTVQFHLHEEVPGPFFGYPSKVHAEVPMTVKEVQENEATHMSTTQFHGWLQFDQEFRFSDAKEGGMMLEERCQYTSAKIAIRYIAPIALAQHKDIMENTRKYFMEVETKNS</sequence>
<evidence type="ECO:0000313" key="2">
    <source>
        <dbReference type="Proteomes" id="UP001159427"/>
    </source>
</evidence>
<organism evidence="1 2">
    <name type="scientific">Porites evermanni</name>
    <dbReference type="NCBI Taxonomy" id="104178"/>
    <lineage>
        <taxon>Eukaryota</taxon>
        <taxon>Metazoa</taxon>
        <taxon>Cnidaria</taxon>
        <taxon>Anthozoa</taxon>
        <taxon>Hexacorallia</taxon>
        <taxon>Scleractinia</taxon>
        <taxon>Fungiina</taxon>
        <taxon>Poritidae</taxon>
        <taxon>Porites</taxon>
    </lineage>
</organism>
<evidence type="ECO:0000313" key="1">
    <source>
        <dbReference type="EMBL" id="CAH3025338.1"/>
    </source>
</evidence>
<dbReference type="EMBL" id="CALNXI010000348">
    <property type="protein sequence ID" value="CAH3025338.1"/>
    <property type="molecule type" value="Genomic_DNA"/>
</dbReference>
<gene>
    <name evidence="1" type="ORF">PEVE_00025780</name>
</gene>
<proteinExistence type="predicted"/>
<dbReference type="Proteomes" id="UP001159427">
    <property type="component" value="Unassembled WGS sequence"/>
</dbReference>
<name>A0ABN8M6U5_9CNID</name>
<reference evidence="1 2" key="1">
    <citation type="submission" date="2022-05" db="EMBL/GenBank/DDBJ databases">
        <authorList>
            <consortium name="Genoscope - CEA"/>
            <person name="William W."/>
        </authorList>
    </citation>
    <scope>NUCLEOTIDE SEQUENCE [LARGE SCALE GENOMIC DNA]</scope>
</reference>
<comment type="caution">
    <text evidence="1">The sequence shown here is derived from an EMBL/GenBank/DDBJ whole genome shotgun (WGS) entry which is preliminary data.</text>
</comment>
<keyword evidence="2" id="KW-1185">Reference proteome</keyword>
<protein>
    <submittedName>
        <fullName evidence="1">Uncharacterized protein</fullName>
    </submittedName>
</protein>
<accession>A0ABN8M6U5</accession>